<reference evidence="2 3" key="1">
    <citation type="submission" date="2022-04" db="EMBL/GenBank/DDBJ databases">
        <title>Genome draft of Actinomadura sp. ATCC 31491.</title>
        <authorList>
            <person name="Shi X."/>
            <person name="Du Y."/>
        </authorList>
    </citation>
    <scope>NUCLEOTIDE SEQUENCE [LARGE SCALE GENOMIC DNA]</scope>
    <source>
        <strain evidence="2 3">ATCC 31491</strain>
    </source>
</reference>
<gene>
    <name evidence="2" type="ORF">MF672_031605</name>
</gene>
<proteinExistence type="predicted"/>
<dbReference type="SUPFAM" id="SSF53474">
    <property type="entry name" value="alpha/beta-Hydrolases"/>
    <property type="match status" value="1"/>
</dbReference>
<sequence length="640" mass="67504">MPGKGATWVVAVHGRNGRRKAELKILPVVHRLALPFLDISYRNDEGAPPSPDGLLHLGDLEWRDLEAALRQAQSMGARRFVLYGTSMGGQVIGQFLGRSPAGLVGQVIMDAPMIDVRTTAAPRPAAPSADPHRPRRRASDPGGAGSGRRGQASGVADPVRAVRAGRAHGGVERGPPALRPARQPLPVAGRPLTRPPAALSRLSPLPDLSAAPCNESAAPASGEPRKQGGQEMAVPNGVIGIDEPALVRYIELADRCAHDQLFHGKFHVEDLHLGFLTDIAYEFAEPPSVSFSEATLGAVLQIRADQVAVALHYSGGRDPTALKAAFRAGLALAVDPDGIVSPRLERLTIGVSDEPALSEILDKALAPYLADLIRTSVLKPIKIPPVGHGHFWISPPALASGMGRLLVTTAVAPKSAGPAPLDEEWPEGRLFAGADLELLGKLVDELVPLIDPVSGTWSRTVRLLIGQITLKAAYEGKVTGITLGLVPGHTGEIRGTITTEVRARLRAKNLGSWSASGSLTGTVRGRAEVSAANELRARLTGVEGFSAKLDFGNTPRWLDRSLSEFVGAFPTMLSDALSAVLSKRQPLTIGRIPTFVFSAGGRRLVVGVKNAGLTERRTADGGSLLTISGEPDVRLLAPPE</sequence>
<protein>
    <recommendedName>
        <fullName evidence="4">Alpha/beta fold hydrolase</fullName>
    </recommendedName>
</protein>
<evidence type="ECO:0000313" key="2">
    <source>
        <dbReference type="EMBL" id="MCK2218304.1"/>
    </source>
</evidence>
<feature type="compositionally biased region" description="Low complexity" evidence="1">
    <location>
        <begin position="175"/>
        <end position="186"/>
    </location>
</feature>
<evidence type="ECO:0008006" key="4">
    <source>
        <dbReference type="Google" id="ProtNLM"/>
    </source>
</evidence>
<dbReference type="EMBL" id="JAKRKC020000002">
    <property type="protein sequence ID" value="MCK2218304.1"/>
    <property type="molecule type" value="Genomic_DNA"/>
</dbReference>
<dbReference type="Gene3D" id="3.40.50.1820">
    <property type="entry name" value="alpha/beta hydrolase"/>
    <property type="match status" value="1"/>
</dbReference>
<feature type="compositionally biased region" description="Low complexity" evidence="1">
    <location>
        <begin position="195"/>
        <end position="212"/>
    </location>
</feature>
<accession>A0ABT0G109</accession>
<dbReference type="RefSeq" id="WP_247815510.1">
    <property type="nucleotide sequence ID" value="NZ_JAKRKC020000002.1"/>
</dbReference>
<organism evidence="2 3">
    <name type="scientific">Actinomadura luzonensis</name>
    <dbReference type="NCBI Taxonomy" id="2805427"/>
    <lineage>
        <taxon>Bacteria</taxon>
        <taxon>Bacillati</taxon>
        <taxon>Actinomycetota</taxon>
        <taxon>Actinomycetes</taxon>
        <taxon>Streptosporangiales</taxon>
        <taxon>Thermomonosporaceae</taxon>
        <taxon>Actinomadura</taxon>
    </lineage>
</organism>
<comment type="caution">
    <text evidence="2">The sequence shown here is derived from an EMBL/GenBank/DDBJ whole genome shotgun (WGS) entry which is preliminary data.</text>
</comment>
<dbReference type="InterPro" id="IPR029058">
    <property type="entry name" value="AB_hydrolase_fold"/>
</dbReference>
<name>A0ABT0G109_9ACTN</name>
<dbReference type="Proteomes" id="UP001317259">
    <property type="component" value="Unassembled WGS sequence"/>
</dbReference>
<evidence type="ECO:0000313" key="3">
    <source>
        <dbReference type="Proteomes" id="UP001317259"/>
    </source>
</evidence>
<feature type="region of interest" description="Disordered" evidence="1">
    <location>
        <begin position="121"/>
        <end position="232"/>
    </location>
</feature>
<keyword evidence="3" id="KW-1185">Reference proteome</keyword>
<evidence type="ECO:0000256" key="1">
    <source>
        <dbReference type="SAM" id="MobiDB-lite"/>
    </source>
</evidence>